<evidence type="ECO:0000259" key="3">
    <source>
        <dbReference type="Pfam" id="PF00425"/>
    </source>
</evidence>
<comment type="caution">
    <text evidence="5">The sequence shown here is derived from an EMBL/GenBank/DDBJ whole genome shotgun (WGS) entry which is preliminary data.</text>
</comment>
<dbReference type="Proteomes" id="UP000777784">
    <property type="component" value="Unassembled WGS sequence"/>
</dbReference>
<dbReference type="GO" id="GO:0009396">
    <property type="term" value="P:folic acid-containing compound biosynthetic process"/>
    <property type="evidence" value="ECO:0007669"/>
    <property type="project" value="InterPro"/>
</dbReference>
<dbReference type="EC" id="2.6.1.85" evidence="1"/>
<gene>
    <name evidence="5" type="primary">pabB</name>
    <name evidence="5" type="ORF">KJ970_14375</name>
</gene>
<dbReference type="PANTHER" id="PTHR11236">
    <property type="entry name" value="AMINOBENZOATE/ANTHRANILATE SYNTHASE"/>
    <property type="match status" value="1"/>
</dbReference>
<dbReference type="InterPro" id="IPR005801">
    <property type="entry name" value="ADC_synthase"/>
</dbReference>
<evidence type="ECO:0000259" key="4">
    <source>
        <dbReference type="Pfam" id="PF04715"/>
    </source>
</evidence>
<accession>A0A948RW35</accession>
<dbReference type="NCBIfam" id="TIGR00553">
    <property type="entry name" value="pabB"/>
    <property type="match status" value="1"/>
</dbReference>
<evidence type="ECO:0000256" key="1">
    <source>
        <dbReference type="ARBA" id="ARBA00013139"/>
    </source>
</evidence>
<dbReference type="AlphaFoldDB" id="A0A948RW35"/>
<dbReference type="InterPro" id="IPR019999">
    <property type="entry name" value="Anth_synth_I-like"/>
</dbReference>
<dbReference type="InterPro" id="IPR005802">
    <property type="entry name" value="ADC_synth_comp_1"/>
</dbReference>
<evidence type="ECO:0000313" key="6">
    <source>
        <dbReference type="Proteomes" id="UP000777784"/>
    </source>
</evidence>
<dbReference type="EMBL" id="JAHJDP010000084">
    <property type="protein sequence ID" value="MBU2692103.1"/>
    <property type="molecule type" value="Genomic_DNA"/>
</dbReference>
<keyword evidence="5" id="KW-0032">Aminotransferase</keyword>
<organism evidence="5 6">
    <name type="scientific">Eiseniibacteriota bacterium</name>
    <dbReference type="NCBI Taxonomy" id="2212470"/>
    <lineage>
        <taxon>Bacteria</taxon>
        <taxon>Candidatus Eiseniibacteriota</taxon>
    </lineage>
</organism>
<dbReference type="GO" id="GO:0000162">
    <property type="term" value="P:L-tryptophan biosynthetic process"/>
    <property type="evidence" value="ECO:0007669"/>
    <property type="project" value="TreeGrafter"/>
</dbReference>
<dbReference type="Pfam" id="PF00425">
    <property type="entry name" value="Chorismate_bind"/>
    <property type="match status" value="1"/>
</dbReference>
<evidence type="ECO:0000256" key="2">
    <source>
        <dbReference type="ARBA" id="ARBA00022679"/>
    </source>
</evidence>
<dbReference type="PANTHER" id="PTHR11236:SF50">
    <property type="entry name" value="AMINODEOXYCHORISMATE SYNTHASE COMPONENT 1"/>
    <property type="match status" value="1"/>
</dbReference>
<reference evidence="5" key="1">
    <citation type="submission" date="2021-05" db="EMBL/GenBank/DDBJ databases">
        <title>Energy efficiency and biological interactions define the core microbiome of deep oligotrophic groundwater.</title>
        <authorList>
            <person name="Mehrshad M."/>
            <person name="Lopez-Fernandez M."/>
            <person name="Bell E."/>
            <person name="Bernier-Latmani R."/>
            <person name="Bertilsson S."/>
            <person name="Dopson M."/>
        </authorList>
    </citation>
    <scope>NUCLEOTIDE SEQUENCE</scope>
    <source>
        <strain evidence="5">Modern_marine.mb.64</strain>
    </source>
</reference>
<dbReference type="Gene3D" id="3.60.120.10">
    <property type="entry name" value="Anthranilate synthase"/>
    <property type="match status" value="1"/>
</dbReference>
<dbReference type="InterPro" id="IPR006805">
    <property type="entry name" value="Anth_synth_I_N"/>
</dbReference>
<sequence length="523" mass="58039">MTVQTNKWSRTARECRVTAFPCNPAPEPGALFRTLSHDDHPAWLDSADEGHELSKFSYVAWDPWGVLTYENGSAEWRRMAGGRSIKHSNIKNPMGASTNLGHDPFEALRTLLNCYRYPDADAETSIPFKGGAVGFFSYELGSCIETLPPPRPPDLGFPGMLFRFFNIIYAFDHNTRQGHLLVGELPDDPDRRGPDYVKAVREAYNLRLSGISDDAGRQSFLPPADNRAGMPGISVPPRCDTTHEEYLAMVRKGREYIAAGDIFQVNLSQRFSWPVSESPQDLYRRLRDHHPAPYAAYVQVDPAHAVLSVSPELYLSIRGKDIETRPIKGTGPRYQDPAEDDRARRKLLQSEKDRAELVMIVDLMRNDLGRVCEFGTVTVPRLYDLESFATVHHLVARVLGVMRDGLDLVDGLRASFPGGSVTGAPKIRAMEIIAELEKTARSVYTGSVGWIGLDGSAELNIAIRTVLTSDHRAVYRVGGAVVADSDPQAEYEETLHKGRALYEILSRSTGLGYGHTASEGTHQ</sequence>
<dbReference type="PRINTS" id="PR00095">
    <property type="entry name" value="ANTSNTHASEI"/>
</dbReference>
<feature type="domain" description="Anthranilate synthase component I N-terminal" evidence="4">
    <location>
        <begin position="27"/>
        <end position="177"/>
    </location>
</feature>
<feature type="domain" description="Chorismate-utilising enzyme C-terminal" evidence="3">
    <location>
        <begin position="243"/>
        <end position="497"/>
    </location>
</feature>
<proteinExistence type="predicted"/>
<dbReference type="Pfam" id="PF04715">
    <property type="entry name" value="Anth_synt_I_N"/>
    <property type="match status" value="1"/>
</dbReference>
<name>A0A948RW35_UNCEI</name>
<dbReference type="GO" id="GO:0046820">
    <property type="term" value="F:4-amino-4-deoxychorismate synthase activity"/>
    <property type="evidence" value="ECO:0007669"/>
    <property type="project" value="UniProtKB-EC"/>
</dbReference>
<dbReference type="InterPro" id="IPR015890">
    <property type="entry name" value="Chorismate_C"/>
</dbReference>
<keyword evidence="2 5" id="KW-0808">Transferase</keyword>
<evidence type="ECO:0000313" key="5">
    <source>
        <dbReference type="EMBL" id="MBU2692103.1"/>
    </source>
</evidence>
<protein>
    <recommendedName>
        <fullName evidence="1">aminodeoxychorismate synthase</fullName>
        <ecNumber evidence="1">2.6.1.85</ecNumber>
    </recommendedName>
</protein>
<dbReference type="SUPFAM" id="SSF56322">
    <property type="entry name" value="ADC synthase"/>
    <property type="match status" value="1"/>
</dbReference>